<gene>
    <name evidence="2" type="ORF">acsn021_22860</name>
</gene>
<evidence type="ECO:0000256" key="1">
    <source>
        <dbReference type="SAM" id="Phobius"/>
    </source>
</evidence>
<dbReference type="Proteomes" id="UP000515561">
    <property type="component" value="Chromosome"/>
</dbReference>
<keyword evidence="1" id="KW-0812">Transmembrane</keyword>
<dbReference type="KEGG" id="acel:acsn021_22860"/>
<evidence type="ECO:0000313" key="3">
    <source>
        <dbReference type="Proteomes" id="UP000515561"/>
    </source>
</evidence>
<proteinExistence type="predicted"/>
<evidence type="ECO:0000313" key="2">
    <source>
        <dbReference type="EMBL" id="BCJ94717.1"/>
    </source>
</evidence>
<keyword evidence="1" id="KW-1133">Transmembrane helix</keyword>
<sequence>MTYDMTYIPVLLNNHRVKILLSLQVKNVMYIKNEKYQKSDIILTLFNINVSHVLSVIGNIYKRREN</sequence>
<dbReference type="EMBL" id="AP023367">
    <property type="protein sequence ID" value="BCJ94717.1"/>
    <property type="molecule type" value="Genomic_DNA"/>
</dbReference>
<keyword evidence="3" id="KW-1185">Reference proteome</keyword>
<keyword evidence="1" id="KW-0472">Membrane</keyword>
<reference evidence="2 3" key="1">
    <citation type="journal article" date="2016" name="Int. J. Syst. Evol. Microbiol.">
        <title>Descriptions of Anaerotaenia torta gen. nov., sp. nov. and Anaerocolumna cellulosilytica gen. nov., sp. nov. isolated from a methanogenic reactor of cattle waste.</title>
        <authorList>
            <person name="Uek A."/>
            <person name="Ohtaki Y."/>
            <person name="Kaku N."/>
            <person name="Ueki K."/>
        </authorList>
    </citation>
    <scope>NUCLEOTIDE SEQUENCE [LARGE SCALE GENOMIC DNA]</scope>
    <source>
        <strain evidence="2 3">SN021</strain>
    </source>
</reference>
<dbReference type="AlphaFoldDB" id="A0A6S6R3U8"/>
<organism evidence="2 3">
    <name type="scientific">Anaerocolumna cellulosilytica</name>
    <dbReference type="NCBI Taxonomy" id="433286"/>
    <lineage>
        <taxon>Bacteria</taxon>
        <taxon>Bacillati</taxon>
        <taxon>Bacillota</taxon>
        <taxon>Clostridia</taxon>
        <taxon>Lachnospirales</taxon>
        <taxon>Lachnospiraceae</taxon>
        <taxon>Anaerocolumna</taxon>
    </lineage>
</organism>
<accession>A0A6S6R3U8</accession>
<protein>
    <submittedName>
        <fullName evidence="2">Uncharacterized protein</fullName>
    </submittedName>
</protein>
<feature type="transmembrane region" description="Helical" evidence="1">
    <location>
        <begin position="41"/>
        <end position="61"/>
    </location>
</feature>
<name>A0A6S6R3U8_9FIRM</name>